<gene>
    <name evidence="2" type="ORF">M099_3404</name>
</gene>
<dbReference type="RefSeq" id="WP_005849888.1">
    <property type="nucleotide sequence ID" value="NZ_JNHM01000093.1"/>
</dbReference>
<feature type="signal peptide" evidence="1">
    <location>
        <begin position="1"/>
        <end position="20"/>
    </location>
</feature>
<reference evidence="2 3" key="1">
    <citation type="submission" date="2014-04" db="EMBL/GenBank/DDBJ databases">
        <authorList>
            <person name="Sears C."/>
            <person name="Carroll K."/>
            <person name="Sack B.R."/>
            <person name="Qadri F."/>
            <person name="Myers L.L."/>
            <person name="Chung G.-T."/>
            <person name="Escheverria P."/>
            <person name="Fraser C.M."/>
            <person name="Sadzewicz L."/>
            <person name="Shefchek K.A."/>
            <person name="Tallon L."/>
            <person name="Das S.P."/>
            <person name="Daugherty S."/>
            <person name="Mongodin E.F."/>
        </authorList>
    </citation>
    <scope>NUCLEOTIDE SEQUENCE [LARGE SCALE GENOMIC DNA]</scope>
    <source>
        <strain evidence="2 3">3975 RP4</strain>
    </source>
</reference>
<accession>A0A069SGX5</accession>
<dbReference type="AlphaFoldDB" id="A0A069SGX5"/>
<protein>
    <submittedName>
        <fullName evidence="2">Uncharacterized protein</fullName>
    </submittedName>
</protein>
<evidence type="ECO:0000256" key="1">
    <source>
        <dbReference type="SAM" id="SignalP"/>
    </source>
</evidence>
<evidence type="ECO:0000313" key="2">
    <source>
        <dbReference type="EMBL" id="KDS47841.1"/>
    </source>
</evidence>
<keyword evidence="1" id="KW-0732">Signal</keyword>
<organism evidence="2 3">
    <name type="scientific">Phocaeicola vulgatus str. 3975 RP4</name>
    <dbReference type="NCBI Taxonomy" id="1339352"/>
    <lineage>
        <taxon>Bacteria</taxon>
        <taxon>Pseudomonadati</taxon>
        <taxon>Bacteroidota</taxon>
        <taxon>Bacteroidia</taxon>
        <taxon>Bacteroidales</taxon>
        <taxon>Bacteroidaceae</taxon>
        <taxon>Phocaeicola</taxon>
    </lineage>
</organism>
<dbReference type="Proteomes" id="UP000027661">
    <property type="component" value="Unassembled WGS sequence"/>
</dbReference>
<name>A0A069SGX5_PHOVU</name>
<evidence type="ECO:0000313" key="3">
    <source>
        <dbReference type="Proteomes" id="UP000027661"/>
    </source>
</evidence>
<dbReference type="EMBL" id="JNHM01000093">
    <property type="protein sequence ID" value="KDS47841.1"/>
    <property type="molecule type" value="Genomic_DNA"/>
</dbReference>
<sequence>MKAKLLLMLFLVSLSLGVFASEHHQKKPHAVCKVYEKVATRIPFIFSVQAEDINDCLYLTFQFSLDDADITMLDKDGNEKV</sequence>
<proteinExistence type="predicted"/>
<dbReference type="PATRIC" id="fig|1339352.3.peg.3228"/>
<feature type="chain" id="PRO_5001666546" evidence="1">
    <location>
        <begin position="21"/>
        <end position="81"/>
    </location>
</feature>
<comment type="caution">
    <text evidence="2">The sequence shown here is derived from an EMBL/GenBank/DDBJ whole genome shotgun (WGS) entry which is preliminary data.</text>
</comment>